<organism evidence="5 6">
    <name type="scientific">Okibacterium fritillariae</name>
    <dbReference type="NCBI Taxonomy" id="123320"/>
    <lineage>
        <taxon>Bacteria</taxon>
        <taxon>Bacillati</taxon>
        <taxon>Actinomycetota</taxon>
        <taxon>Actinomycetes</taxon>
        <taxon>Micrococcales</taxon>
        <taxon>Microbacteriaceae</taxon>
        <taxon>Okibacterium</taxon>
    </lineage>
</organism>
<evidence type="ECO:0000256" key="2">
    <source>
        <dbReference type="ARBA" id="ARBA00023125"/>
    </source>
</evidence>
<keyword evidence="1" id="KW-0805">Transcription regulation</keyword>
<dbReference type="PANTHER" id="PTHR33164:SF99">
    <property type="entry name" value="MARR FAMILY REGULATORY PROTEIN"/>
    <property type="match status" value="1"/>
</dbReference>
<keyword evidence="6" id="KW-1185">Reference proteome</keyword>
<dbReference type="PANTHER" id="PTHR33164">
    <property type="entry name" value="TRANSCRIPTIONAL REGULATOR, MARR FAMILY"/>
    <property type="match status" value="1"/>
</dbReference>
<dbReference type="AlphaFoldDB" id="A0A1T5IDK1"/>
<evidence type="ECO:0000313" key="5">
    <source>
        <dbReference type="EMBL" id="SKC37150.1"/>
    </source>
</evidence>
<gene>
    <name evidence="5" type="ORF">SAMN06309945_0287</name>
</gene>
<dbReference type="EMBL" id="FUZP01000001">
    <property type="protein sequence ID" value="SKC37150.1"/>
    <property type="molecule type" value="Genomic_DNA"/>
</dbReference>
<dbReference type="PROSITE" id="PS01117">
    <property type="entry name" value="HTH_MARR_1"/>
    <property type="match status" value="1"/>
</dbReference>
<evidence type="ECO:0000256" key="1">
    <source>
        <dbReference type="ARBA" id="ARBA00023015"/>
    </source>
</evidence>
<dbReference type="InterPro" id="IPR023187">
    <property type="entry name" value="Tscrpt_reg_MarR-type_CS"/>
</dbReference>
<dbReference type="GO" id="GO:0003700">
    <property type="term" value="F:DNA-binding transcription factor activity"/>
    <property type="evidence" value="ECO:0007669"/>
    <property type="project" value="InterPro"/>
</dbReference>
<keyword evidence="3" id="KW-0804">Transcription</keyword>
<dbReference type="InterPro" id="IPR039422">
    <property type="entry name" value="MarR/SlyA-like"/>
</dbReference>
<dbReference type="InterPro" id="IPR036390">
    <property type="entry name" value="WH_DNA-bd_sf"/>
</dbReference>
<evidence type="ECO:0000313" key="6">
    <source>
        <dbReference type="Proteomes" id="UP000190857"/>
    </source>
</evidence>
<evidence type="ECO:0000259" key="4">
    <source>
        <dbReference type="PROSITE" id="PS50995"/>
    </source>
</evidence>
<dbReference type="InterPro" id="IPR036388">
    <property type="entry name" value="WH-like_DNA-bd_sf"/>
</dbReference>
<reference evidence="5 6" key="1">
    <citation type="submission" date="2017-02" db="EMBL/GenBank/DDBJ databases">
        <authorList>
            <person name="Peterson S.W."/>
        </authorList>
    </citation>
    <scope>NUCLEOTIDE SEQUENCE [LARGE SCALE GENOMIC DNA]</scope>
    <source>
        <strain evidence="5 6">VKM Ac-2059</strain>
    </source>
</reference>
<keyword evidence="2 5" id="KW-0238">DNA-binding</keyword>
<dbReference type="PRINTS" id="PR00598">
    <property type="entry name" value="HTHMARR"/>
</dbReference>
<dbReference type="Pfam" id="PF01047">
    <property type="entry name" value="MarR"/>
    <property type="match status" value="1"/>
</dbReference>
<dbReference type="PROSITE" id="PS50995">
    <property type="entry name" value="HTH_MARR_2"/>
    <property type="match status" value="1"/>
</dbReference>
<protein>
    <submittedName>
        <fullName evidence="5">DNA-binding transcriptional regulator, MarR family</fullName>
    </submittedName>
</protein>
<accession>A0A1T5IDK1</accession>
<dbReference type="RefSeq" id="WP_079726521.1">
    <property type="nucleotide sequence ID" value="NZ_FUZP01000001.1"/>
</dbReference>
<dbReference type="GO" id="GO:0006950">
    <property type="term" value="P:response to stress"/>
    <property type="evidence" value="ECO:0007669"/>
    <property type="project" value="TreeGrafter"/>
</dbReference>
<name>A0A1T5IDK1_9MICO</name>
<dbReference type="STRING" id="123320.SAMN06309945_0287"/>
<dbReference type="Proteomes" id="UP000190857">
    <property type="component" value="Unassembled WGS sequence"/>
</dbReference>
<dbReference type="Gene3D" id="1.10.10.10">
    <property type="entry name" value="Winged helix-like DNA-binding domain superfamily/Winged helix DNA-binding domain"/>
    <property type="match status" value="1"/>
</dbReference>
<dbReference type="SMART" id="SM00347">
    <property type="entry name" value="HTH_MARR"/>
    <property type="match status" value="1"/>
</dbReference>
<dbReference type="InterPro" id="IPR000835">
    <property type="entry name" value="HTH_MarR-typ"/>
</dbReference>
<evidence type="ECO:0000256" key="3">
    <source>
        <dbReference type="ARBA" id="ARBA00023163"/>
    </source>
</evidence>
<dbReference type="OrthoDB" id="8635520at2"/>
<feature type="domain" description="HTH marR-type" evidence="4">
    <location>
        <begin position="21"/>
        <end position="153"/>
    </location>
</feature>
<proteinExistence type="predicted"/>
<dbReference type="GO" id="GO:0003677">
    <property type="term" value="F:DNA binding"/>
    <property type="evidence" value="ECO:0007669"/>
    <property type="project" value="UniProtKB-KW"/>
</dbReference>
<dbReference type="SUPFAM" id="SSF46785">
    <property type="entry name" value="Winged helix' DNA-binding domain"/>
    <property type="match status" value="1"/>
</dbReference>
<sequence length="172" mass="18446">MDASPTLTSVPEIDWGAGGIETELGWALPAMYQGFSRSATGAVADVPGGPRGYQVLVAVTTEQPSSQLALAQRLGIDKTQMTYVIDALETGGFVERRPDPSDRRIRQVLPTRAGRSLLAKARIALREVEGVLMRHLSDDEQTTLRQLLARVALGTADTATCAIDESPQTPTD</sequence>